<dbReference type="Proteomes" id="UP000483820">
    <property type="component" value="Chromosome III"/>
</dbReference>
<dbReference type="EMBL" id="WUAV01000003">
    <property type="protein sequence ID" value="KAF1763283.1"/>
    <property type="molecule type" value="Genomic_DNA"/>
</dbReference>
<protein>
    <submittedName>
        <fullName evidence="1">Uncharacterized protein</fullName>
    </submittedName>
</protein>
<dbReference type="InParanoid" id="E3MIT3"/>
<evidence type="ECO:0000313" key="2">
    <source>
        <dbReference type="EMBL" id="KAF1763283.1"/>
    </source>
</evidence>
<sequence length="80" mass="9168">MPTTSMIQSVPPTNTMGVNPFEVLAPGYRDIWLRLQSERLLLEERISAKEGELKNLMQFVHQPTPLLNFPNYLLPQSSNQ</sequence>
<dbReference type="OMA" id="MPTTSMI"/>
<evidence type="ECO:0000313" key="3">
    <source>
        <dbReference type="Proteomes" id="UP000008281"/>
    </source>
</evidence>
<dbReference type="Proteomes" id="UP000008281">
    <property type="component" value="Unassembled WGS sequence"/>
</dbReference>
<reference evidence="1" key="1">
    <citation type="submission" date="2007-07" db="EMBL/GenBank/DDBJ databases">
        <title>PCAP assembly of the Caenorhabditis remanei genome.</title>
        <authorList>
            <consortium name="The Caenorhabditis remanei Sequencing Consortium"/>
            <person name="Wilson R.K."/>
        </authorList>
    </citation>
    <scope>NUCLEOTIDE SEQUENCE [LARGE SCALE GENOMIC DNA]</scope>
    <source>
        <strain evidence="1">PB4641</strain>
    </source>
</reference>
<evidence type="ECO:0000313" key="4">
    <source>
        <dbReference type="Proteomes" id="UP000483820"/>
    </source>
</evidence>
<dbReference type="AlphaFoldDB" id="E3MIT3"/>
<dbReference type="GeneID" id="9802583"/>
<dbReference type="CTD" id="9802583"/>
<evidence type="ECO:0000313" key="1">
    <source>
        <dbReference type="EMBL" id="EFP02540.1"/>
    </source>
</evidence>
<dbReference type="EMBL" id="DS268448">
    <property type="protein sequence ID" value="EFP02540.1"/>
    <property type="molecule type" value="Genomic_DNA"/>
</dbReference>
<dbReference type="eggNOG" id="ENOG502RC6X">
    <property type="taxonomic scope" value="Eukaryota"/>
</dbReference>
<dbReference type="KEGG" id="crq:GCK72_011549"/>
<dbReference type="HOGENOM" id="CLU_196243_0_0_1"/>
<keyword evidence="3" id="KW-1185">Reference proteome</keyword>
<accession>E3MIT3</accession>
<name>E3MIT3_CAERE</name>
<dbReference type="RefSeq" id="XP_003103930.1">
    <property type="nucleotide sequence ID" value="XM_003103882.1"/>
</dbReference>
<organism evidence="3">
    <name type="scientific">Caenorhabditis remanei</name>
    <name type="common">Caenorhabditis vulgaris</name>
    <dbReference type="NCBI Taxonomy" id="31234"/>
    <lineage>
        <taxon>Eukaryota</taxon>
        <taxon>Metazoa</taxon>
        <taxon>Ecdysozoa</taxon>
        <taxon>Nematoda</taxon>
        <taxon>Chromadorea</taxon>
        <taxon>Rhabditida</taxon>
        <taxon>Rhabditina</taxon>
        <taxon>Rhabditomorpha</taxon>
        <taxon>Rhabditoidea</taxon>
        <taxon>Rhabditidae</taxon>
        <taxon>Peloderinae</taxon>
        <taxon>Caenorhabditis</taxon>
    </lineage>
</organism>
<proteinExistence type="predicted"/>
<gene>
    <name evidence="1" type="ORF">CRE_02364</name>
    <name evidence="2" type="ORF">GCK72_011549</name>
</gene>
<reference evidence="2 4" key="2">
    <citation type="submission" date="2019-12" db="EMBL/GenBank/DDBJ databases">
        <title>Chromosome-level assembly of the Caenorhabditis remanei genome.</title>
        <authorList>
            <person name="Teterina A.A."/>
            <person name="Willis J.H."/>
            <person name="Phillips P.C."/>
        </authorList>
    </citation>
    <scope>NUCLEOTIDE SEQUENCE [LARGE SCALE GENOMIC DNA]</scope>
    <source>
        <strain evidence="2 4">PX506</strain>
        <tissue evidence="2">Whole organism</tissue>
    </source>
</reference>